<dbReference type="InterPro" id="IPR001509">
    <property type="entry name" value="Epimerase_deHydtase"/>
</dbReference>
<comment type="similarity">
    <text evidence="2">Belongs to the NAD(P)-dependent epimerase/dehydratase family.</text>
</comment>
<accession>A0A160TTX5</accession>
<dbReference type="Gene3D" id="3.40.50.720">
    <property type="entry name" value="NAD(P)-binding Rossmann-like Domain"/>
    <property type="match status" value="1"/>
</dbReference>
<dbReference type="CDD" id="cd05247">
    <property type="entry name" value="UDP_G4E_1_SDR_e"/>
    <property type="match status" value="1"/>
</dbReference>
<protein>
    <submittedName>
        <fullName evidence="7">UDP-glucose 4-epimerase</fullName>
        <ecNumber evidence="7">5.1.3.2</ecNumber>
    </submittedName>
</protein>
<gene>
    <name evidence="7" type="ORF">MGWOODY_XGa1376</name>
</gene>
<dbReference type="InterPro" id="IPR005886">
    <property type="entry name" value="UDP_G4E"/>
</dbReference>
<dbReference type="InterPro" id="IPR036291">
    <property type="entry name" value="NAD(P)-bd_dom_sf"/>
</dbReference>
<evidence type="ECO:0000256" key="4">
    <source>
        <dbReference type="ARBA" id="ARBA00023235"/>
    </source>
</evidence>
<dbReference type="SUPFAM" id="SSF51735">
    <property type="entry name" value="NAD(P)-binding Rossmann-fold domains"/>
    <property type="match status" value="1"/>
</dbReference>
<sequence length="335" mass="36302">MATSPLKILVTGGAGYIGSHTVRQLLAAGHQVTVVDNLYSGHRWAVPPTADFHQLDAGDETAMSSLLRQQRTDAVIHFAGHIVVPESIAEPAKYYRNNVVGSLNLIRACCASGVGCFIFSSSAAVYGDPEQIPVAEHHPTIPINPYGRTKLITEWTLRDMALGGRQGNTGLKYVALRYFNVAGASLDGTLGQATPEATHLIKVACETATGQRPSISMFGHDYDTPDGTCVRDYIHVEDLAAAHLCALDHLQSGGESQVLNCGYGRGFSVRQVLDTVEQVSSERLSIVEAGRRAGDPANLVADNRAIREVLNWTPQYDDLAIICRTAYNWECRQLQ</sequence>
<dbReference type="Gene3D" id="3.90.25.10">
    <property type="entry name" value="UDP-galactose 4-epimerase, domain 1"/>
    <property type="match status" value="1"/>
</dbReference>
<evidence type="ECO:0000313" key="7">
    <source>
        <dbReference type="EMBL" id="CUS53324.1"/>
    </source>
</evidence>
<dbReference type="PANTHER" id="PTHR43725">
    <property type="entry name" value="UDP-GLUCOSE 4-EPIMERASE"/>
    <property type="match status" value="1"/>
</dbReference>
<keyword evidence="3" id="KW-0520">NAD</keyword>
<dbReference type="EMBL" id="CZRL01000097">
    <property type="protein sequence ID" value="CUS53324.1"/>
    <property type="molecule type" value="Genomic_DNA"/>
</dbReference>
<evidence type="ECO:0000256" key="5">
    <source>
        <dbReference type="ARBA" id="ARBA00023277"/>
    </source>
</evidence>
<comment type="cofactor">
    <cofactor evidence="1">
        <name>NAD(+)</name>
        <dbReference type="ChEBI" id="CHEBI:57540"/>
    </cofactor>
</comment>
<organism evidence="7">
    <name type="scientific">hydrothermal vent metagenome</name>
    <dbReference type="NCBI Taxonomy" id="652676"/>
    <lineage>
        <taxon>unclassified sequences</taxon>
        <taxon>metagenomes</taxon>
        <taxon>ecological metagenomes</taxon>
    </lineage>
</organism>
<dbReference type="PANTHER" id="PTHR43725:SF53">
    <property type="entry name" value="UDP-ARABINOSE 4-EPIMERASE 1"/>
    <property type="match status" value="1"/>
</dbReference>
<name>A0A160TTX5_9ZZZZ</name>
<proteinExistence type="inferred from homology"/>
<dbReference type="GO" id="GO:0003978">
    <property type="term" value="F:UDP-glucose 4-epimerase activity"/>
    <property type="evidence" value="ECO:0007669"/>
    <property type="project" value="UniProtKB-EC"/>
</dbReference>
<keyword evidence="5" id="KW-0119">Carbohydrate metabolism</keyword>
<evidence type="ECO:0000259" key="6">
    <source>
        <dbReference type="Pfam" id="PF01370"/>
    </source>
</evidence>
<dbReference type="NCBIfam" id="TIGR01179">
    <property type="entry name" value="galE"/>
    <property type="match status" value="1"/>
</dbReference>
<dbReference type="EC" id="5.1.3.2" evidence="7"/>
<reference evidence="7" key="1">
    <citation type="submission" date="2015-10" db="EMBL/GenBank/DDBJ databases">
        <authorList>
            <person name="Gilbert D.G."/>
        </authorList>
    </citation>
    <scope>NUCLEOTIDE SEQUENCE</scope>
</reference>
<keyword evidence="4 7" id="KW-0413">Isomerase</keyword>
<dbReference type="Pfam" id="PF01370">
    <property type="entry name" value="Epimerase"/>
    <property type="match status" value="1"/>
</dbReference>
<evidence type="ECO:0000256" key="1">
    <source>
        <dbReference type="ARBA" id="ARBA00001911"/>
    </source>
</evidence>
<evidence type="ECO:0000256" key="2">
    <source>
        <dbReference type="ARBA" id="ARBA00007637"/>
    </source>
</evidence>
<dbReference type="GO" id="GO:0033499">
    <property type="term" value="P:galactose catabolic process via UDP-galactose, Leloir pathway"/>
    <property type="evidence" value="ECO:0007669"/>
    <property type="project" value="TreeGrafter"/>
</dbReference>
<evidence type="ECO:0000256" key="3">
    <source>
        <dbReference type="ARBA" id="ARBA00023027"/>
    </source>
</evidence>
<feature type="domain" description="NAD-dependent epimerase/dehydratase" evidence="6">
    <location>
        <begin position="8"/>
        <end position="262"/>
    </location>
</feature>
<dbReference type="AlphaFoldDB" id="A0A160TTX5"/>